<dbReference type="SUPFAM" id="SSF46785">
    <property type="entry name" value="Winged helix' DNA-binding domain"/>
    <property type="match status" value="1"/>
</dbReference>
<dbReference type="Proteomes" id="UP000027471">
    <property type="component" value="Unassembled WGS sequence"/>
</dbReference>
<keyword evidence="2" id="KW-0238">DNA-binding</keyword>
<protein>
    <recommendedName>
        <fullName evidence="4">HTH gntR-type domain-containing protein</fullName>
    </recommendedName>
</protein>
<dbReference type="PROSITE" id="PS50949">
    <property type="entry name" value="HTH_GNTR"/>
    <property type="match status" value="1"/>
</dbReference>
<feature type="domain" description="HTH gntR-type" evidence="4">
    <location>
        <begin position="19"/>
        <end position="87"/>
    </location>
</feature>
<dbReference type="eggNOG" id="COG2186">
    <property type="taxonomic scope" value="Bacteria"/>
</dbReference>
<dbReference type="InterPro" id="IPR008920">
    <property type="entry name" value="TF_FadR/GntR_C"/>
</dbReference>
<reference evidence="5 6" key="1">
    <citation type="journal article" date="2015" name="Antonie Van Leeuwenhoek">
        <title>Thioclava indica sp. nov., isolated from surface seawater of the Indian Ocean.</title>
        <authorList>
            <person name="Liu Y."/>
            <person name="Lai Q."/>
            <person name="Du J."/>
            <person name="Xu H."/>
            <person name="Jiang L."/>
            <person name="Shao Z."/>
        </authorList>
    </citation>
    <scope>NUCLEOTIDE SEQUENCE [LARGE SCALE GENOMIC DNA]</scope>
    <source>
        <strain evidence="5 6">DT23-4</strain>
    </source>
</reference>
<dbReference type="SMART" id="SM00345">
    <property type="entry name" value="HTH_GNTR"/>
    <property type="match status" value="1"/>
</dbReference>
<keyword evidence="6" id="KW-1185">Reference proteome</keyword>
<gene>
    <name evidence="5" type="ORF">DT23_08705</name>
</gene>
<dbReference type="SMART" id="SM00895">
    <property type="entry name" value="FCD"/>
    <property type="match status" value="1"/>
</dbReference>
<dbReference type="SUPFAM" id="SSF48008">
    <property type="entry name" value="GntR ligand-binding domain-like"/>
    <property type="match status" value="1"/>
</dbReference>
<dbReference type="Pfam" id="PF07729">
    <property type="entry name" value="FCD"/>
    <property type="match status" value="1"/>
</dbReference>
<sequence>MEHSYAGETPGGLKTPMKRGLPQQVSQAIGIRILTGQYAPGDTLGDEPSLAQEFGVSRTVIREAVRVLISKGMLDVRPRIGMRVQEPRKWQILDHEVLEWKQAVPLADQHLSQLIELRLGIEPLAARLAASRRTQEDMSAIRKALQAMQDGAGRNSDYVMADAGFHAAVLRAAHNRYFDALENAIYAGLLLSIRITNPGKQQNLTSLPFHQSIADAIEAGEPETAQKEMERHLADSAARLERALAAIQSS</sequence>
<evidence type="ECO:0000256" key="1">
    <source>
        <dbReference type="ARBA" id="ARBA00023015"/>
    </source>
</evidence>
<dbReference type="RefSeq" id="WP_051697413.1">
    <property type="nucleotide sequence ID" value="NZ_AUNB01000095.1"/>
</dbReference>
<dbReference type="InterPro" id="IPR011711">
    <property type="entry name" value="GntR_C"/>
</dbReference>
<dbReference type="PRINTS" id="PR00035">
    <property type="entry name" value="HTHGNTR"/>
</dbReference>
<dbReference type="STRING" id="1353528.DT23_08705"/>
<dbReference type="EMBL" id="AUNB01000095">
    <property type="protein sequence ID" value="KEO51354.1"/>
    <property type="molecule type" value="Genomic_DNA"/>
</dbReference>
<comment type="caution">
    <text evidence="5">The sequence shown here is derived from an EMBL/GenBank/DDBJ whole genome shotgun (WGS) entry which is preliminary data.</text>
</comment>
<dbReference type="PANTHER" id="PTHR43537:SF44">
    <property type="entry name" value="GNTR FAMILY REGULATORY PROTEIN"/>
    <property type="match status" value="1"/>
</dbReference>
<dbReference type="InterPro" id="IPR000524">
    <property type="entry name" value="Tscrpt_reg_HTH_GntR"/>
</dbReference>
<dbReference type="Gene3D" id="1.10.10.10">
    <property type="entry name" value="Winged helix-like DNA-binding domain superfamily/Winged helix DNA-binding domain"/>
    <property type="match status" value="1"/>
</dbReference>
<evidence type="ECO:0000313" key="5">
    <source>
        <dbReference type="EMBL" id="KEO51354.1"/>
    </source>
</evidence>
<dbReference type="InterPro" id="IPR036388">
    <property type="entry name" value="WH-like_DNA-bd_sf"/>
</dbReference>
<dbReference type="Pfam" id="PF00392">
    <property type="entry name" value="GntR"/>
    <property type="match status" value="1"/>
</dbReference>
<organism evidence="5 6">
    <name type="scientific">Thioclava indica</name>
    <dbReference type="NCBI Taxonomy" id="1353528"/>
    <lineage>
        <taxon>Bacteria</taxon>
        <taxon>Pseudomonadati</taxon>
        <taxon>Pseudomonadota</taxon>
        <taxon>Alphaproteobacteria</taxon>
        <taxon>Rhodobacterales</taxon>
        <taxon>Paracoccaceae</taxon>
        <taxon>Thioclava</taxon>
    </lineage>
</organism>
<dbReference type="AlphaFoldDB" id="A0A074J4B1"/>
<dbReference type="PANTHER" id="PTHR43537">
    <property type="entry name" value="TRANSCRIPTIONAL REGULATOR, GNTR FAMILY"/>
    <property type="match status" value="1"/>
</dbReference>
<dbReference type="GO" id="GO:0003677">
    <property type="term" value="F:DNA binding"/>
    <property type="evidence" value="ECO:0007669"/>
    <property type="project" value="UniProtKB-KW"/>
</dbReference>
<evidence type="ECO:0000256" key="3">
    <source>
        <dbReference type="ARBA" id="ARBA00023163"/>
    </source>
</evidence>
<proteinExistence type="predicted"/>
<evidence type="ECO:0000259" key="4">
    <source>
        <dbReference type="PROSITE" id="PS50949"/>
    </source>
</evidence>
<evidence type="ECO:0000313" key="6">
    <source>
        <dbReference type="Proteomes" id="UP000027471"/>
    </source>
</evidence>
<evidence type="ECO:0000256" key="2">
    <source>
        <dbReference type="ARBA" id="ARBA00023125"/>
    </source>
</evidence>
<keyword evidence="3" id="KW-0804">Transcription</keyword>
<dbReference type="OrthoDB" id="9028214at2"/>
<keyword evidence="1" id="KW-0805">Transcription regulation</keyword>
<dbReference type="GO" id="GO:0003700">
    <property type="term" value="F:DNA-binding transcription factor activity"/>
    <property type="evidence" value="ECO:0007669"/>
    <property type="project" value="InterPro"/>
</dbReference>
<accession>A0A074J4B1</accession>
<name>A0A074J4B1_9RHOB</name>
<dbReference type="CDD" id="cd07377">
    <property type="entry name" value="WHTH_GntR"/>
    <property type="match status" value="1"/>
</dbReference>
<dbReference type="Gene3D" id="1.20.120.530">
    <property type="entry name" value="GntR ligand-binding domain-like"/>
    <property type="match status" value="1"/>
</dbReference>
<dbReference type="InterPro" id="IPR036390">
    <property type="entry name" value="WH_DNA-bd_sf"/>
</dbReference>